<feature type="compositionally biased region" description="Polar residues" evidence="1">
    <location>
        <begin position="16"/>
        <end position="45"/>
    </location>
</feature>
<proteinExistence type="predicted"/>
<keyword evidence="3" id="KW-1185">Reference proteome</keyword>
<feature type="region of interest" description="Disordered" evidence="1">
    <location>
        <begin position="16"/>
        <end position="132"/>
    </location>
</feature>
<dbReference type="RefSeq" id="XP_068361875.1">
    <property type="nucleotide sequence ID" value="XM_068492133.1"/>
</dbReference>
<feature type="compositionally biased region" description="Polar residues" evidence="1">
    <location>
        <begin position="54"/>
        <end position="75"/>
    </location>
</feature>
<dbReference type="VEuPathDB" id="TrichDB:TRFO_04850"/>
<organism evidence="2 3">
    <name type="scientific">Tritrichomonas foetus</name>
    <dbReference type="NCBI Taxonomy" id="1144522"/>
    <lineage>
        <taxon>Eukaryota</taxon>
        <taxon>Metamonada</taxon>
        <taxon>Parabasalia</taxon>
        <taxon>Tritrichomonadida</taxon>
        <taxon>Tritrichomonadidae</taxon>
        <taxon>Tritrichomonas</taxon>
    </lineage>
</organism>
<comment type="caution">
    <text evidence="2">The sequence shown here is derived from an EMBL/GenBank/DDBJ whole genome shotgun (WGS) entry which is preliminary data.</text>
</comment>
<dbReference type="GeneID" id="94826837"/>
<evidence type="ECO:0000256" key="1">
    <source>
        <dbReference type="SAM" id="MobiDB-lite"/>
    </source>
</evidence>
<name>A0A1J4KBZ3_9EUKA</name>
<reference evidence="2" key="1">
    <citation type="submission" date="2016-10" db="EMBL/GenBank/DDBJ databases">
        <authorList>
            <person name="Benchimol M."/>
            <person name="Almeida L.G."/>
            <person name="Vasconcelos A.T."/>
            <person name="Perreira-Neves A."/>
            <person name="Rosa I.A."/>
            <person name="Tasca T."/>
            <person name="Bogo M.R."/>
            <person name="de Souza W."/>
        </authorList>
    </citation>
    <scope>NUCLEOTIDE SEQUENCE [LARGE SCALE GENOMIC DNA]</scope>
    <source>
        <strain evidence="2">K</strain>
    </source>
</reference>
<sequence>MNDISGQVQVLTLEKNTSSNIGKLSTLNQPASNSDMENRQSSPASSFKLGMQFSPLQCSPSSNGRANKLSLNSSKKMPLAKFGNKNFYNPNLNGSNEQIEPLNSRSGSNSQKDPKIGNSPTDKIQNHNEENINRNEYIEQKYTSIEKCLIEDVGNIEKAITAILADREKLEKQHSEWLLNRRKIIGEAKKETNKILEQSQTCF</sequence>
<evidence type="ECO:0000313" key="3">
    <source>
        <dbReference type="Proteomes" id="UP000179807"/>
    </source>
</evidence>
<feature type="compositionally biased region" description="Polar residues" evidence="1">
    <location>
        <begin position="86"/>
        <end position="111"/>
    </location>
</feature>
<dbReference type="AlphaFoldDB" id="A0A1J4KBZ3"/>
<protein>
    <submittedName>
        <fullName evidence="2">Uncharacterized protein</fullName>
    </submittedName>
</protein>
<accession>A0A1J4KBZ3</accession>
<evidence type="ECO:0000313" key="2">
    <source>
        <dbReference type="EMBL" id="OHT08739.1"/>
    </source>
</evidence>
<dbReference type="EMBL" id="MLAK01000660">
    <property type="protein sequence ID" value="OHT08739.1"/>
    <property type="molecule type" value="Genomic_DNA"/>
</dbReference>
<dbReference type="Proteomes" id="UP000179807">
    <property type="component" value="Unassembled WGS sequence"/>
</dbReference>
<gene>
    <name evidence="2" type="ORF">TRFO_04850</name>
</gene>